<evidence type="ECO:0000256" key="2">
    <source>
        <dbReference type="ARBA" id="ARBA00023239"/>
    </source>
</evidence>
<dbReference type="SFLD" id="SFLDS00005">
    <property type="entry name" value="Isoprenoid_Synthase_Type_I"/>
    <property type="match status" value="1"/>
</dbReference>
<sequence length="345" mass="39121">MSPALPFNSVTPFVQSIVDPNVLALSSGKRLAPMRAEVFQAAADDPKILAREIIMSFLQRTQLIKRFGPPPDLAVDSKVRETIDSWNLGIPPDILEMRIQCGVAVGALGYRHASFELQVAVALFCFIVACFDDGLIGEKARREFLPRYYLNQPQLHVVPERMIETALALRKFVPLYSGNIILSALLQYANEDVFYMDESVVLTQDLQPEAREYVEFVRLNDGIPGPFIVCIWPTSICPDVKEYIQALPPAFDWCNIVNDMFSFYKEMLAGDRGNYVHRYASVHGKTIRETLQDIVERLIRSDENVRAILGEGKARDAWDSFTAGFAQFHIYAPRYKLHEVIPELF</sequence>
<proteinExistence type="inferred from homology"/>
<dbReference type="Pfam" id="PF06330">
    <property type="entry name" value="TRI5"/>
    <property type="match status" value="1"/>
</dbReference>
<dbReference type="InterPro" id="IPR008949">
    <property type="entry name" value="Isoprenoid_synthase_dom_sf"/>
</dbReference>
<keyword evidence="4" id="KW-1185">Reference proteome</keyword>
<accession>A0ABP1EAA4</accession>
<dbReference type="EMBL" id="OZ037952">
    <property type="protein sequence ID" value="CAL1716263.1"/>
    <property type="molecule type" value="Genomic_DNA"/>
</dbReference>
<dbReference type="Proteomes" id="UP001497453">
    <property type="component" value="Chromosome 9"/>
</dbReference>
<evidence type="ECO:0000256" key="1">
    <source>
        <dbReference type="ARBA" id="ARBA00007946"/>
    </source>
</evidence>
<dbReference type="InterPro" id="IPR024652">
    <property type="entry name" value="Trichodiene_synth"/>
</dbReference>
<reference evidence="4" key="1">
    <citation type="submission" date="2024-04" db="EMBL/GenBank/DDBJ databases">
        <authorList>
            <person name="Shaw F."/>
            <person name="Minotto A."/>
        </authorList>
    </citation>
    <scope>NUCLEOTIDE SEQUENCE [LARGE SCALE GENOMIC DNA]</scope>
</reference>
<dbReference type="SFLD" id="SFLDG01021">
    <property type="entry name" value="Trichodiene_Synthase_Like"/>
    <property type="match status" value="1"/>
</dbReference>
<protein>
    <submittedName>
        <fullName evidence="3">Uncharacterized protein</fullName>
    </submittedName>
</protein>
<keyword evidence="2" id="KW-0456">Lyase</keyword>
<name>A0ABP1EAA4_9APHY</name>
<dbReference type="SUPFAM" id="SSF48576">
    <property type="entry name" value="Terpenoid synthases"/>
    <property type="match status" value="1"/>
</dbReference>
<evidence type="ECO:0000313" key="4">
    <source>
        <dbReference type="Proteomes" id="UP001497453"/>
    </source>
</evidence>
<gene>
    <name evidence="3" type="ORF">GFSPODELE1_LOCUS10673</name>
</gene>
<comment type="similarity">
    <text evidence="1">Belongs to the trichodiene synthase family.</text>
</comment>
<evidence type="ECO:0000313" key="3">
    <source>
        <dbReference type="EMBL" id="CAL1716263.1"/>
    </source>
</evidence>
<organism evidence="3 4">
    <name type="scientific">Somion occarium</name>
    <dbReference type="NCBI Taxonomy" id="3059160"/>
    <lineage>
        <taxon>Eukaryota</taxon>
        <taxon>Fungi</taxon>
        <taxon>Dikarya</taxon>
        <taxon>Basidiomycota</taxon>
        <taxon>Agaricomycotina</taxon>
        <taxon>Agaricomycetes</taxon>
        <taxon>Polyporales</taxon>
        <taxon>Cerrenaceae</taxon>
        <taxon>Somion</taxon>
    </lineage>
</organism>
<dbReference type="Gene3D" id="1.10.600.10">
    <property type="entry name" value="Farnesyl Diphosphate Synthase"/>
    <property type="match status" value="1"/>
</dbReference>